<comment type="pathway">
    <text evidence="5 17">Amino-acid biosynthesis; L-leucine biosynthesis; L-leucine from 3-methyl-2-oxobutanoate: step 4/4.</text>
</comment>
<evidence type="ECO:0000256" key="1">
    <source>
        <dbReference type="ARBA" id="ARBA00001933"/>
    </source>
</evidence>
<dbReference type="AlphaFoldDB" id="A0A3E1R7K0"/>
<dbReference type="PANTHER" id="PTHR42743:SF11">
    <property type="entry name" value="AMINODEOXYCHORISMATE LYASE"/>
    <property type="match status" value="1"/>
</dbReference>
<dbReference type="PROSITE" id="PS00770">
    <property type="entry name" value="AA_TRANSFER_CLASS_4"/>
    <property type="match status" value="1"/>
</dbReference>
<comment type="cofactor">
    <cofactor evidence="1 16">
        <name>pyridoxal 5'-phosphate</name>
        <dbReference type="ChEBI" id="CHEBI:597326"/>
    </cofactor>
</comment>
<evidence type="ECO:0000256" key="2">
    <source>
        <dbReference type="ARBA" id="ARBA00003109"/>
    </source>
</evidence>
<evidence type="ECO:0000256" key="4">
    <source>
        <dbReference type="ARBA" id="ARBA00004931"/>
    </source>
</evidence>
<evidence type="ECO:0000256" key="3">
    <source>
        <dbReference type="ARBA" id="ARBA00004824"/>
    </source>
</evidence>
<dbReference type="GO" id="GO:0006532">
    <property type="term" value="P:aspartate biosynthetic process"/>
    <property type="evidence" value="ECO:0007669"/>
    <property type="project" value="TreeGrafter"/>
</dbReference>
<accession>A0A3E1R7K0</accession>
<comment type="caution">
    <text evidence="18">The sequence shown here is derived from an EMBL/GenBank/DDBJ whole genome shotgun (WGS) entry which is preliminary data.</text>
</comment>
<keyword evidence="11 17" id="KW-0100">Branched-chain amino acid biosynthesis</keyword>
<dbReference type="UniPathway" id="UPA00047">
    <property type="reaction ID" value="UER00058"/>
</dbReference>
<dbReference type="GO" id="GO:0009097">
    <property type="term" value="P:isoleucine biosynthetic process"/>
    <property type="evidence" value="ECO:0007669"/>
    <property type="project" value="UniProtKB-UniPathway"/>
</dbReference>
<dbReference type="GO" id="GO:0052654">
    <property type="term" value="F:L-leucine-2-oxoglutarate transaminase activity"/>
    <property type="evidence" value="ECO:0007669"/>
    <property type="project" value="RHEA"/>
</dbReference>
<dbReference type="GO" id="GO:0005829">
    <property type="term" value="C:cytosol"/>
    <property type="evidence" value="ECO:0007669"/>
    <property type="project" value="TreeGrafter"/>
</dbReference>
<dbReference type="Proteomes" id="UP000260665">
    <property type="component" value="Unassembled WGS sequence"/>
</dbReference>
<dbReference type="InterPro" id="IPR033939">
    <property type="entry name" value="BCAT_family"/>
</dbReference>
<comment type="catalytic activity">
    <reaction evidence="13 17">
        <text>L-isoleucine + 2-oxoglutarate = (S)-3-methyl-2-oxopentanoate + L-glutamate</text>
        <dbReference type="Rhea" id="RHEA:24801"/>
        <dbReference type="ChEBI" id="CHEBI:16810"/>
        <dbReference type="ChEBI" id="CHEBI:29985"/>
        <dbReference type="ChEBI" id="CHEBI:35146"/>
        <dbReference type="ChEBI" id="CHEBI:58045"/>
        <dbReference type="EC" id="2.6.1.42"/>
    </reaction>
</comment>
<keyword evidence="7 17" id="KW-0032">Aminotransferase</keyword>
<reference evidence="18 19" key="1">
    <citation type="submission" date="2018-05" db="EMBL/GenBank/DDBJ databases">
        <title>Rhodoferax soyangensis sp.nov., isolated from an oligotrophic freshwater lake.</title>
        <authorList>
            <person name="Park M."/>
        </authorList>
    </citation>
    <scope>NUCLEOTIDE SEQUENCE [LARGE SCALE GENOMIC DNA]</scope>
    <source>
        <strain evidence="18 19">IMCC26218</strain>
    </source>
</reference>
<dbReference type="UniPathway" id="UPA00049">
    <property type="reaction ID" value="UER00062"/>
</dbReference>
<dbReference type="InterPro" id="IPR050571">
    <property type="entry name" value="Class-IV_PLP-Dep_Aminotrnsfr"/>
</dbReference>
<comment type="pathway">
    <text evidence="3 17">Amino-acid biosynthesis; L-isoleucine biosynthesis; L-isoleucine from 2-oxobutanoate: step 4/4.</text>
</comment>
<dbReference type="RefSeq" id="WP_117179654.1">
    <property type="nucleotide sequence ID" value="NZ_QFZK01000017.1"/>
</dbReference>
<evidence type="ECO:0000256" key="17">
    <source>
        <dbReference type="RuleBase" id="RU364094"/>
    </source>
</evidence>
<evidence type="ECO:0000256" key="8">
    <source>
        <dbReference type="ARBA" id="ARBA00022605"/>
    </source>
</evidence>
<comment type="similarity">
    <text evidence="6 15">Belongs to the class-IV pyridoxal-phosphate-dependent aminotransferase family.</text>
</comment>
<dbReference type="CDD" id="cd01557">
    <property type="entry name" value="BCAT_beta_family"/>
    <property type="match status" value="1"/>
</dbReference>
<evidence type="ECO:0000256" key="6">
    <source>
        <dbReference type="ARBA" id="ARBA00009320"/>
    </source>
</evidence>
<dbReference type="NCBIfam" id="NF005146">
    <property type="entry name" value="PRK06606.1"/>
    <property type="match status" value="1"/>
</dbReference>
<dbReference type="InterPro" id="IPR043132">
    <property type="entry name" value="BCAT-like_C"/>
</dbReference>
<dbReference type="Pfam" id="PF01063">
    <property type="entry name" value="Aminotran_4"/>
    <property type="match status" value="1"/>
</dbReference>
<dbReference type="Gene3D" id="3.30.470.10">
    <property type="match status" value="1"/>
</dbReference>
<dbReference type="InterPro" id="IPR018300">
    <property type="entry name" value="Aminotrans_IV_CS"/>
</dbReference>
<keyword evidence="8 17" id="KW-0028">Amino-acid biosynthesis</keyword>
<gene>
    <name evidence="17" type="primary">ilvE</name>
    <name evidence="18" type="ORF">DIC66_18505</name>
</gene>
<dbReference type="PANTHER" id="PTHR42743">
    <property type="entry name" value="AMINO-ACID AMINOTRANSFERASE"/>
    <property type="match status" value="1"/>
</dbReference>
<comment type="function">
    <text evidence="2 17">Acts on leucine, isoleucine and valine.</text>
</comment>
<organism evidence="18 19">
    <name type="scientific">Rhodoferax lacus</name>
    <dbReference type="NCBI Taxonomy" id="2184758"/>
    <lineage>
        <taxon>Bacteria</taxon>
        <taxon>Pseudomonadati</taxon>
        <taxon>Pseudomonadota</taxon>
        <taxon>Betaproteobacteria</taxon>
        <taxon>Burkholderiales</taxon>
        <taxon>Comamonadaceae</taxon>
        <taxon>Rhodoferax</taxon>
    </lineage>
</organism>
<evidence type="ECO:0000256" key="14">
    <source>
        <dbReference type="ARBA" id="ARBA00049229"/>
    </source>
</evidence>
<keyword evidence="10 16" id="KW-0663">Pyridoxal phosphate</keyword>
<evidence type="ECO:0000256" key="12">
    <source>
        <dbReference type="ARBA" id="ARBA00048212"/>
    </source>
</evidence>
<comment type="catalytic activity">
    <reaction evidence="12 17">
        <text>L-valine + 2-oxoglutarate = 3-methyl-2-oxobutanoate + L-glutamate</text>
        <dbReference type="Rhea" id="RHEA:24813"/>
        <dbReference type="ChEBI" id="CHEBI:11851"/>
        <dbReference type="ChEBI" id="CHEBI:16810"/>
        <dbReference type="ChEBI" id="CHEBI:29985"/>
        <dbReference type="ChEBI" id="CHEBI:57762"/>
        <dbReference type="EC" id="2.6.1.42"/>
    </reaction>
</comment>
<comment type="pathway">
    <text evidence="4 17">Amino-acid biosynthesis; L-valine biosynthesis; L-valine from pyruvate: step 4/4.</text>
</comment>
<evidence type="ECO:0000256" key="10">
    <source>
        <dbReference type="ARBA" id="ARBA00022898"/>
    </source>
</evidence>
<dbReference type="GO" id="GO:0052656">
    <property type="term" value="F:L-isoleucine-2-oxoglutarate transaminase activity"/>
    <property type="evidence" value="ECO:0007669"/>
    <property type="project" value="RHEA"/>
</dbReference>
<name>A0A3E1R7K0_9BURK</name>
<dbReference type="SUPFAM" id="SSF56752">
    <property type="entry name" value="D-aminoacid aminotransferase-like PLP-dependent enzymes"/>
    <property type="match status" value="1"/>
</dbReference>
<dbReference type="GO" id="GO:0009098">
    <property type="term" value="P:L-leucine biosynthetic process"/>
    <property type="evidence" value="ECO:0007669"/>
    <property type="project" value="UniProtKB-UniPathway"/>
</dbReference>
<dbReference type="FunFam" id="3.20.10.10:FF:000001">
    <property type="entry name" value="Branched-chain-amino-acid aminotransferase"/>
    <property type="match status" value="1"/>
</dbReference>
<dbReference type="InterPro" id="IPR001544">
    <property type="entry name" value="Aminotrans_IV"/>
</dbReference>
<proteinExistence type="inferred from homology"/>
<dbReference type="EMBL" id="QFZK01000017">
    <property type="protein sequence ID" value="RFO95355.1"/>
    <property type="molecule type" value="Genomic_DNA"/>
</dbReference>
<dbReference type="InterPro" id="IPR036038">
    <property type="entry name" value="Aminotransferase-like"/>
</dbReference>
<evidence type="ECO:0000256" key="11">
    <source>
        <dbReference type="ARBA" id="ARBA00023304"/>
    </source>
</evidence>
<evidence type="ECO:0000256" key="5">
    <source>
        <dbReference type="ARBA" id="ARBA00005072"/>
    </source>
</evidence>
<dbReference type="OrthoDB" id="21319at2"/>
<dbReference type="GO" id="GO:0009099">
    <property type="term" value="P:L-valine biosynthetic process"/>
    <property type="evidence" value="ECO:0007669"/>
    <property type="project" value="UniProtKB-UniPathway"/>
</dbReference>
<keyword evidence="9 17" id="KW-0808">Transferase</keyword>
<evidence type="ECO:0000256" key="7">
    <source>
        <dbReference type="ARBA" id="ARBA00022576"/>
    </source>
</evidence>
<dbReference type="EC" id="2.6.1.42" evidence="17"/>
<comment type="catalytic activity">
    <reaction evidence="14 17">
        <text>L-leucine + 2-oxoglutarate = 4-methyl-2-oxopentanoate + L-glutamate</text>
        <dbReference type="Rhea" id="RHEA:18321"/>
        <dbReference type="ChEBI" id="CHEBI:16810"/>
        <dbReference type="ChEBI" id="CHEBI:17865"/>
        <dbReference type="ChEBI" id="CHEBI:29985"/>
        <dbReference type="ChEBI" id="CHEBI:57427"/>
        <dbReference type="EC" id="2.6.1.42"/>
    </reaction>
</comment>
<sequence>MSALPPSMSDRDGKIWMDGQLVEWRDAKIHVLSHTLHYGCGAFEGVRAYKGDDGSTAIFRLEEHTKRLFNSAKILRMTIPFTQDEVNQAQIEVIRANKLESGYLRPLTWVGDKKLGVSTKGNDIHLMVAAWPWGAYLGEEGMKRGIRVKISSYTRHHVNITMTQAKAVSNYTNSILANREATDDGYDEAVLLDASGFVSEGAGENIFVVKDGVIYTPDLSAGALNGITRNTVLHICRDLGLELVQKRITRDEVYISDEVFFTGTAAEVTPIREIDRIEIGSGSRGPITEKIQSAFFDIVNGRNPKYAHWLSKV</sequence>
<evidence type="ECO:0000313" key="19">
    <source>
        <dbReference type="Proteomes" id="UP000260665"/>
    </source>
</evidence>
<dbReference type="Gene3D" id="3.20.10.10">
    <property type="entry name" value="D-amino Acid Aminotransferase, subunit A, domain 2"/>
    <property type="match status" value="1"/>
</dbReference>
<evidence type="ECO:0000256" key="16">
    <source>
        <dbReference type="RuleBase" id="RU004516"/>
    </source>
</evidence>
<evidence type="ECO:0000313" key="18">
    <source>
        <dbReference type="EMBL" id="RFO95355.1"/>
    </source>
</evidence>
<keyword evidence="19" id="KW-1185">Reference proteome</keyword>
<dbReference type="UniPathway" id="UPA00048">
    <property type="reaction ID" value="UER00073"/>
</dbReference>
<dbReference type="InterPro" id="IPR005785">
    <property type="entry name" value="B_amino_transI"/>
</dbReference>
<evidence type="ECO:0000256" key="15">
    <source>
        <dbReference type="RuleBase" id="RU004106"/>
    </source>
</evidence>
<protein>
    <recommendedName>
        <fullName evidence="17">Branched-chain-amino-acid aminotransferase</fullName>
        <shortName evidence="17">BCAT</shortName>
        <ecNumber evidence="17">2.6.1.42</ecNumber>
    </recommendedName>
</protein>
<evidence type="ECO:0000256" key="9">
    <source>
        <dbReference type="ARBA" id="ARBA00022679"/>
    </source>
</evidence>
<evidence type="ECO:0000256" key="13">
    <source>
        <dbReference type="ARBA" id="ARBA00048798"/>
    </source>
</evidence>
<dbReference type="GO" id="GO:0052655">
    <property type="term" value="F:L-valine-2-oxoglutarate transaminase activity"/>
    <property type="evidence" value="ECO:0007669"/>
    <property type="project" value="RHEA"/>
</dbReference>
<dbReference type="NCBIfam" id="TIGR01122">
    <property type="entry name" value="ilvE_I"/>
    <property type="match status" value="1"/>
</dbReference>
<dbReference type="InterPro" id="IPR043131">
    <property type="entry name" value="BCAT-like_N"/>
</dbReference>